<dbReference type="PIRSF" id="PIRSF016838">
    <property type="entry name" value="PafC"/>
    <property type="match status" value="1"/>
</dbReference>
<dbReference type="PROSITE" id="PS52050">
    <property type="entry name" value="WYL"/>
    <property type="match status" value="1"/>
</dbReference>
<feature type="domain" description="PafC HTH" evidence="3">
    <location>
        <begin position="13"/>
        <end position="122"/>
    </location>
</feature>
<dbReference type="PANTHER" id="PTHR34580">
    <property type="match status" value="1"/>
</dbReference>
<dbReference type="InterPro" id="IPR028349">
    <property type="entry name" value="PafC-like"/>
</dbReference>
<evidence type="ECO:0000259" key="3">
    <source>
        <dbReference type="Pfam" id="PF19187"/>
    </source>
</evidence>
<dbReference type="InterPro" id="IPR043839">
    <property type="entry name" value="PafC_HTH"/>
</dbReference>
<dbReference type="PANTHER" id="PTHR34580:SF1">
    <property type="entry name" value="PROTEIN PAFC"/>
    <property type="match status" value="1"/>
</dbReference>
<sequence length="307" mass="34084">MSRVTSPTLAQTERMLNLVPYLSTHQHIPISKLCAEFGVSKKELLDDLNTLWMCGLPGYTPLELIDLSFDAGFVSIRNAEILEIPRSLTTEEIVVLILGLDLLSKSVESLAKEINNLQNRLRSIVGDFAKAVPTIDSGHRAIIKRAISERQNLKITYYSPVSDNVSVREITPIEIQVDSGNEYLLAMTDKGLRNFRLDRVSEVILTSTTKQNFESQGQSNNAEIEVQLKITKDSRQVAELFNLDLAQTALAPDGIHKALGFSSEWFVRALMSKGLSVQLVDPADIRSEIAARCAELIEIYESGALPK</sequence>
<reference evidence="4" key="1">
    <citation type="submission" date="2020-05" db="EMBL/GenBank/DDBJ databases">
        <authorList>
            <person name="Chiriac C."/>
            <person name="Salcher M."/>
            <person name="Ghai R."/>
            <person name="Kavagutti S V."/>
        </authorList>
    </citation>
    <scope>NUCLEOTIDE SEQUENCE</scope>
</reference>
<evidence type="ECO:0000256" key="1">
    <source>
        <dbReference type="SAM" id="Coils"/>
    </source>
</evidence>
<dbReference type="EMBL" id="CAFBLW010000054">
    <property type="protein sequence ID" value="CAB4877932.1"/>
    <property type="molecule type" value="Genomic_DNA"/>
</dbReference>
<organism evidence="4">
    <name type="scientific">freshwater metagenome</name>
    <dbReference type="NCBI Taxonomy" id="449393"/>
    <lineage>
        <taxon>unclassified sequences</taxon>
        <taxon>metagenomes</taxon>
        <taxon>ecological metagenomes</taxon>
    </lineage>
</organism>
<dbReference type="InterPro" id="IPR026881">
    <property type="entry name" value="WYL_dom"/>
</dbReference>
<accession>A0A6J7E496</accession>
<feature type="coiled-coil region" evidence="1">
    <location>
        <begin position="100"/>
        <end position="127"/>
    </location>
</feature>
<gene>
    <name evidence="4" type="ORF">UFOPK3461_00715</name>
</gene>
<evidence type="ECO:0000259" key="2">
    <source>
        <dbReference type="Pfam" id="PF13280"/>
    </source>
</evidence>
<protein>
    <submittedName>
        <fullName evidence="4">Unannotated protein</fullName>
    </submittedName>
</protein>
<keyword evidence="1" id="KW-0175">Coiled coil</keyword>
<dbReference type="Pfam" id="PF13280">
    <property type="entry name" value="WYL"/>
    <property type="match status" value="1"/>
</dbReference>
<dbReference type="InterPro" id="IPR051534">
    <property type="entry name" value="CBASS_pafABC_assoc_protein"/>
</dbReference>
<feature type="domain" description="WYL" evidence="2">
    <location>
        <begin position="141"/>
        <end position="203"/>
    </location>
</feature>
<dbReference type="Pfam" id="PF19187">
    <property type="entry name" value="HTH_PafC"/>
    <property type="match status" value="1"/>
</dbReference>
<name>A0A6J7E496_9ZZZZ</name>
<evidence type="ECO:0000313" key="4">
    <source>
        <dbReference type="EMBL" id="CAB4877932.1"/>
    </source>
</evidence>
<proteinExistence type="predicted"/>
<dbReference type="AlphaFoldDB" id="A0A6J7E496"/>